<dbReference type="PRINTS" id="PR00633">
    <property type="entry name" value="RCCNDNSATION"/>
</dbReference>
<dbReference type="PROSITE" id="PS00626">
    <property type="entry name" value="RCC1_2"/>
    <property type="match status" value="2"/>
</dbReference>
<dbReference type="InterPro" id="IPR000408">
    <property type="entry name" value="Reg_chr_condens"/>
</dbReference>
<evidence type="ECO:0000313" key="3">
    <source>
        <dbReference type="EMBL" id="WVZ00895.1"/>
    </source>
</evidence>
<sequence>MLPIDNSDPWLLSFPGLKLMVFTCGDNSSSCCGHRDTSRPIFRPRLVESLKGIPCKQTRQLSMLVGTDVPHVFSDVLFSSHSLEVHLSLDFIIVAAGLNFTVFLTRQGHVYTCGTNTHGQLGHGDTQDRPTPKMIEVLGSVVQIAAGPSYILSVTENGTLYSFGSGANFCLGHGEQQNEFQPRAVQKFRRKGIHIVRVSAGDEHAVALDSNGFVYTWGKGYCGALGHGDEIEKTTPEMLSSLKNQLAVQVCARKRKTFVLVDSGSVYGFGSMGFGSLGFLDRRVLDKVLKPRILDTLKSHHVSQISTGLYHTVVITSRGKIFGFGDNERAQLGHDTLRSCLEPTQIFNRDTSEDVESM</sequence>
<protein>
    <recommendedName>
        <fullName evidence="5">Ultraviolet-B receptor UVR8</fullName>
    </recommendedName>
</protein>
<evidence type="ECO:0000313" key="4">
    <source>
        <dbReference type="Proteomes" id="UP001374535"/>
    </source>
</evidence>
<dbReference type="AlphaFoldDB" id="A0AAQ3N1J7"/>
<accession>A0AAQ3N1J7</accession>
<feature type="repeat" description="RCC1" evidence="2">
    <location>
        <begin position="264"/>
        <end position="318"/>
    </location>
</feature>
<evidence type="ECO:0008006" key="5">
    <source>
        <dbReference type="Google" id="ProtNLM"/>
    </source>
</evidence>
<dbReference type="PANTHER" id="PTHR22870">
    <property type="entry name" value="REGULATOR OF CHROMOSOME CONDENSATION"/>
    <property type="match status" value="1"/>
</dbReference>
<dbReference type="PANTHER" id="PTHR22870:SF451">
    <property type="entry name" value="MJK13.9 PROTEIN"/>
    <property type="match status" value="1"/>
</dbReference>
<dbReference type="PROSITE" id="PS50012">
    <property type="entry name" value="RCC1_3"/>
    <property type="match status" value="5"/>
</dbReference>
<dbReference type="Pfam" id="PF00415">
    <property type="entry name" value="RCC1"/>
    <property type="match status" value="3"/>
</dbReference>
<gene>
    <name evidence="3" type="ORF">V8G54_026964</name>
</gene>
<keyword evidence="4" id="KW-1185">Reference proteome</keyword>
<keyword evidence="1" id="KW-0677">Repeat</keyword>
<dbReference type="Gene3D" id="2.130.10.30">
    <property type="entry name" value="Regulator of chromosome condensation 1/beta-lactamase-inhibitor protein II"/>
    <property type="match status" value="2"/>
</dbReference>
<organism evidence="3 4">
    <name type="scientific">Vigna mungo</name>
    <name type="common">Black gram</name>
    <name type="synonym">Phaseolus mungo</name>
    <dbReference type="NCBI Taxonomy" id="3915"/>
    <lineage>
        <taxon>Eukaryota</taxon>
        <taxon>Viridiplantae</taxon>
        <taxon>Streptophyta</taxon>
        <taxon>Embryophyta</taxon>
        <taxon>Tracheophyta</taxon>
        <taxon>Spermatophyta</taxon>
        <taxon>Magnoliopsida</taxon>
        <taxon>eudicotyledons</taxon>
        <taxon>Gunneridae</taxon>
        <taxon>Pentapetalae</taxon>
        <taxon>rosids</taxon>
        <taxon>fabids</taxon>
        <taxon>Fabales</taxon>
        <taxon>Fabaceae</taxon>
        <taxon>Papilionoideae</taxon>
        <taxon>50 kb inversion clade</taxon>
        <taxon>NPAAA clade</taxon>
        <taxon>indigoferoid/millettioid clade</taxon>
        <taxon>Phaseoleae</taxon>
        <taxon>Vigna</taxon>
    </lineage>
</organism>
<feature type="repeat" description="RCC1" evidence="2">
    <location>
        <begin position="108"/>
        <end position="157"/>
    </location>
</feature>
<feature type="repeat" description="RCC1" evidence="2">
    <location>
        <begin position="158"/>
        <end position="211"/>
    </location>
</feature>
<dbReference type="SUPFAM" id="SSF50985">
    <property type="entry name" value="RCC1/BLIP-II"/>
    <property type="match status" value="1"/>
</dbReference>
<evidence type="ECO:0000256" key="2">
    <source>
        <dbReference type="PROSITE-ProRule" id="PRU00235"/>
    </source>
</evidence>
<name>A0AAQ3N1J7_VIGMU</name>
<dbReference type="InterPro" id="IPR051210">
    <property type="entry name" value="Ub_ligase/GEF_domain"/>
</dbReference>
<proteinExistence type="predicted"/>
<dbReference type="Proteomes" id="UP001374535">
    <property type="component" value="Chromosome 8"/>
</dbReference>
<evidence type="ECO:0000256" key="1">
    <source>
        <dbReference type="ARBA" id="ARBA00022737"/>
    </source>
</evidence>
<reference evidence="3 4" key="1">
    <citation type="journal article" date="2023" name="Life. Sci Alliance">
        <title>Evolutionary insights into 3D genome organization and epigenetic landscape of Vigna mungo.</title>
        <authorList>
            <person name="Junaid A."/>
            <person name="Singh B."/>
            <person name="Bhatia S."/>
        </authorList>
    </citation>
    <scope>NUCLEOTIDE SEQUENCE [LARGE SCALE GENOMIC DNA]</scope>
    <source>
        <strain evidence="3">Urdbean</strain>
    </source>
</reference>
<dbReference type="Pfam" id="PF13540">
    <property type="entry name" value="RCC1_2"/>
    <property type="match status" value="1"/>
</dbReference>
<dbReference type="EMBL" id="CP144693">
    <property type="protein sequence ID" value="WVZ00895.1"/>
    <property type="molecule type" value="Genomic_DNA"/>
</dbReference>
<feature type="repeat" description="RCC1" evidence="2">
    <location>
        <begin position="319"/>
        <end position="358"/>
    </location>
</feature>
<dbReference type="InterPro" id="IPR009091">
    <property type="entry name" value="RCC1/BLIP-II"/>
</dbReference>
<feature type="repeat" description="RCC1" evidence="2">
    <location>
        <begin position="212"/>
        <end position="263"/>
    </location>
</feature>